<gene>
    <name evidence="1" type="ORF">CYY_006514</name>
</gene>
<organism evidence="1 2">
    <name type="scientific">Polysphondylium violaceum</name>
    <dbReference type="NCBI Taxonomy" id="133409"/>
    <lineage>
        <taxon>Eukaryota</taxon>
        <taxon>Amoebozoa</taxon>
        <taxon>Evosea</taxon>
        <taxon>Eumycetozoa</taxon>
        <taxon>Dictyostelia</taxon>
        <taxon>Dictyosteliales</taxon>
        <taxon>Dictyosteliaceae</taxon>
        <taxon>Polysphondylium</taxon>
    </lineage>
</organism>
<sequence>MIIKNLASFSLNNSIANQSNQQINSALLSSTTPSGLNQSQCYYIISLGGPILWINDRAHVHMTYFGHPH</sequence>
<keyword evidence="2" id="KW-1185">Reference proteome</keyword>
<comment type="caution">
    <text evidence="1">The sequence shown here is derived from an EMBL/GenBank/DDBJ whole genome shotgun (WGS) entry which is preliminary data.</text>
</comment>
<protein>
    <submittedName>
        <fullName evidence="1">Uncharacterized protein</fullName>
    </submittedName>
</protein>
<proteinExistence type="predicted"/>
<accession>A0A8J4PS42</accession>
<dbReference type="Proteomes" id="UP000695562">
    <property type="component" value="Unassembled WGS sequence"/>
</dbReference>
<reference evidence="1" key="1">
    <citation type="submission" date="2020-01" db="EMBL/GenBank/DDBJ databases">
        <title>Development of genomics and gene disruption for Polysphondylium violaceum indicates a role for the polyketide synthase stlB in stalk morphogenesis.</title>
        <authorList>
            <person name="Narita B."/>
            <person name="Kawabe Y."/>
            <person name="Kin K."/>
            <person name="Saito T."/>
            <person name="Gibbs R."/>
            <person name="Kuspa A."/>
            <person name="Muzny D."/>
            <person name="Queller D."/>
            <person name="Richards S."/>
            <person name="Strassman J."/>
            <person name="Sucgang R."/>
            <person name="Worley K."/>
            <person name="Schaap P."/>
        </authorList>
    </citation>
    <scope>NUCLEOTIDE SEQUENCE</scope>
    <source>
        <strain evidence="1">QSvi11</strain>
    </source>
</reference>
<name>A0A8J4PS42_9MYCE</name>
<dbReference type="EMBL" id="AJWJ01000304">
    <property type="protein sequence ID" value="KAF2072171.1"/>
    <property type="molecule type" value="Genomic_DNA"/>
</dbReference>
<evidence type="ECO:0000313" key="1">
    <source>
        <dbReference type="EMBL" id="KAF2072171.1"/>
    </source>
</evidence>
<dbReference type="AlphaFoldDB" id="A0A8J4PS42"/>
<evidence type="ECO:0000313" key="2">
    <source>
        <dbReference type="Proteomes" id="UP000695562"/>
    </source>
</evidence>